<dbReference type="EMBL" id="JAMTCC010000019">
    <property type="protein sequence ID" value="MCT7946156.1"/>
    <property type="molecule type" value="Genomic_DNA"/>
</dbReference>
<dbReference type="PANTHER" id="PTHR33608:SF12">
    <property type="entry name" value="DUF58 DOMAIN-CONTAINING PROTEIN"/>
    <property type="match status" value="1"/>
</dbReference>
<gene>
    <name evidence="2" type="ORF">NE536_12410</name>
</gene>
<name>A0A9X3AUG3_9GAMM</name>
<protein>
    <submittedName>
        <fullName evidence="2">DUF58 domain-containing protein</fullName>
    </submittedName>
</protein>
<comment type="caution">
    <text evidence="2">The sequence shown here is derived from an EMBL/GenBank/DDBJ whole genome shotgun (WGS) entry which is preliminary data.</text>
</comment>
<feature type="domain" description="DUF58" evidence="1">
    <location>
        <begin position="66"/>
        <end position="268"/>
    </location>
</feature>
<dbReference type="PANTHER" id="PTHR33608">
    <property type="entry name" value="BLL2464 PROTEIN"/>
    <property type="match status" value="1"/>
</dbReference>
<dbReference type="Pfam" id="PF01882">
    <property type="entry name" value="DUF58"/>
    <property type="match status" value="1"/>
</dbReference>
<accession>A0A9X3AUG3</accession>
<evidence type="ECO:0000313" key="3">
    <source>
        <dbReference type="Proteomes" id="UP001155604"/>
    </source>
</evidence>
<evidence type="ECO:0000259" key="1">
    <source>
        <dbReference type="Pfam" id="PF01882"/>
    </source>
</evidence>
<proteinExistence type="predicted"/>
<sequence length="317" mass="35814">MSDTARLSASADGLPLFADGLHLTEQELLACQNIARAMPERYSRARANLAGHRSSLIKGRGMEFAEVRHYQQGDDVRTIDWRVTARTGKTHTKLFVEERERPILLLIDLSQSLYFGSSLLLQSVQAGHLATTLGWNAINHGDRLGALIACESEHLELKPRSRRQGILQLISGLRRVHENQLNHVGSDQRDPDHILRACQRLQRIAKPGSLVWIVTDGSHFSPQCIAPLTELKRHCDVGAYLITDPLRQGTLPLPHNFSLPVRDGEEDLVLTRHSYQAWLDIQLRQQRDFIAMMQQLRVRTQLIDAGAPLAHQLELLR</sequence>
<dbReference type="InterPro" id="IPR002881">
    <property type="entry name" value="DUF58"/>
</dbReference>
<reference evidence="2" key="1">
    <citation type="journal article" date="2023" name="Int. J. Syst. Evol. Microbiol.">
        <title>&lt;i&gt;Shewanella septentrionalis&lt;/i&gt; sp. nov. and &lt;i&gt;Shewanella holmiensis&lt;/i&gt; sp. nov., isolated from Baltic Sea water and sediments.</title>
        <authorList>
            <person name="Martin-Rodriguez A.J."/>
            <person name="Thorell K."/>
            <person name="Joffre E."/>
            <person name="Jensie-Markopoulos S."/>
            <person name="Moore E.R.B."/>
            <person name="Sjoling A."/>
        </authorList>
    </citation>
    <scope>NUCLEOTIDE SEQUENCE</scope>
    <source>
        <strain evidence="2">SP1W3</strain>
    </source>
</reference>
<dbReference type="RefSeq" id="WP_063884751.1">
    <property type="nucleotide sequence ID" value="NZ_JAMTCC010000019.1"/>
</dbReference>
<keyword evidence="3" id="KW-1185">Reference proteome</keyword>
<evidence type="ECO:0000313" key="2">
    <source>
        <dbReference type="EMBL" id="MCT7946156.1"/>
    </source>
</evidence>
<dbReference type="Proteomes" id="UP001155604">
    <property type="component" value="Unassembled WGS sequence"/>
</dbReference>
<organism evidence="2 3">
    <name type="scientific">Shewanella septentrionalis</name>
    <dbReference type="NCBI Taxonomy" id="2952223"/>
    <lineage>
        <taxon>Bacteria</taxon>
        <taxon>Pseudomonadati</taxon>
        <taxon>Pseudomonadota</taxon>
        <taxon>Gammaproteobacteria</taxon>
        <taxon>Alteromonadales</taxon>
        <taxon>Shewanellaceae</taxon>
        <taxon>Shewanella</taxon>
    </lineage>
</organism>
<dbReference type="AlphaFoldDB" id="A0A9X3AUG3"/>